<comment type="caution">
    <text evidence="6">The sequence shown here is derived from an EMBL/GenBank/DDBJ whole genome shotgun (WGS) entry which is preliminary data.</text>
</comment>
<keyword evidence="3" id="KW-0804">Transcription</keyword>
<dbReference type="PANTHER" id="PTHR43280:SF29">
    <property type="entry name" value="ARAC-FAMILY TRANSCRIPTIONAL REGULATOR"/>
    <property type="match status" value="1"/>
</dbReference>
<feature type="transmembrane region" description="Helical" evidence="4">
    <location>
        <begin position="6"/>
        <end position="28"/>
    </location>
</feature>
<dbReference type="Gene3D" id="1.10.10.60">
    <property type="entry name" value="Homeodomain-like"/>
    <property type="match status" value="2"/>
</dbReference>
<dbReference type="GO" id="GO:0003700">
    <property type="term" value="F:DNA-binding transcription factor activity"/>
    <property type="evidence" value="ECO:0007669"/>
    <property type="project" value="InterPro"/>
</dbReference>
<dbReference type="InterPro" id="IPR018060">
    <property type="entry name" value="HTH_AraC"/>
</dbReference>
<sequence>MSFADVFNTLLILGTLQGLILSVLLFFTKKNRRANRFLAVVMLLFALASLNLFIYYSPAVKNVPILFFALNFIPLILVMPIGPLIYFYVRSNFEPDFKLNKNQRWHFAPAIIDIVPQLTAAIFVIGVLTNTIRNNPGPWTIFIDTYNIYADIPRWLSVSLYIWTSIKYLRSVTGVTNNRLKWFRQFLQIFMVFQAIWGIYLIPYVIPAFTDFMLNTFDWYPVYIPMVVLIYTLGLKGYLLPAQEPLIVRKSIPPPESTVNEVVPLLIQAMEQDKKYLDPALDLTQLSKHIGIPAKTISAVLNQHLHQSFNEFINSYRISSFQQRVLSGEFKNMTIMGIAFESGFNSQATFQRSFKQQTGISPSEFIQQNTQKVEN</sequence>
<feature type="transmembrane region" description="Helical" evidence="4">
    <location>
        <begin position="189"/>
        <end position="210"/>
    </location>
</feature>
<feature type="transmembrane region" description="Helical" evidence="4">
    <location>
        <begin position="222"/>
        <end position="240"/>
    </location>
</feature>
<evidence type="ECO:0000259" key="5">
    <source>
        <dbReference type="PROSITE" id="PS01124"/>
    </source>
</evidence>
<dbReference type="GO" id="GO:0043565">
    <property type="term" value="F:sequence-specific DNA binding"/>
    <property type="evidence" value="ECO:0007669"/>
    <property type="project" value="InterPro"/>
</dbReference>
<dbReference type="Proteomes" id="UP000260644">
    <property type="component" value="Unassembled WGS sequence"/>
</dbReference>
<dbReference type="RefSeq" id="WP_116974274.1">
    <property type="nucleotide sequence ID" value="NZ_QPMM01000002.1"/>
</dbReference>
<dbReference type="SMART" id="SM00342">
    <property type="entry name" value="HTH_ARAC"/>
    <property type="match status" value="1"/>
</dbReference>
<organism evidence="6 7">
    <name type="scientific">Chitinophaga silvatica</name>
    <dbReference type="NCBI Taxonomy" id="2282649"/>
    <lineage>
        <taxon>Bacteria</taxon>
        <taxon>Pseudomonadati</taxon>
        <taxon>Bacteroidota</taxon>
        <taxon>Chitinophagia</taxon>
        <taxon>Chitinophagales</taxon>
        <taxon>Chitinophagaceae</taxon>
        <taxon>Chitinophaga</taxon>
    </lineage>
</organism>
<evidence type="ECO:0000313" key="7">
    <source>
        <dbReference type="Proteomes" id="UP000260644"/>
    </source>
</evidence>
<keyword evidence="1" id="KW-0805">Transcription regulation</keyword>
<dbReference type="OrthoDB" id="5492415at2"/>
<gene>
    <name evidence="6" type="ORF">DVR12_04445</name>
</gene>
<keyword evidence="7" id="KW-1185">Reference proteome</keyword>
<dbReference type="PANTHER" id="PTHR43280">
    <property type="entry name" value="ARAC-FAMILY TRANSCRIPTIONAL REGULATOR"/>
    <property type="match status" value="1"/>
</dbReference>
<evidence type="ECO:0000256" key="1">
    <source>
        <dbReference type="ARBA" id="ARBA00023015"/>
    </source>
</evidence>
<dbReference type="PROSITE" id="PS01124">
    <property type="entry name" value="HTH_ARAC_FAMILY_2"/>
    <property type="match status" value="1"/>
</dbReference>
<keyword evidence="2" id="KW-0238">DNA-binding</keyword>
<keyword evidence="4" id="KW-1133">Transmembrane helix</keyword>
<name>A0A3E1YD35_9BACT</name>
<evidence type="ECO:0000313" key="6">
    <source>
        <dbReference type="EMBL" id="RFS24465.1"/>
    </source>
</evidence>
<evidence type="ECO:0000256" key="4">
    <source>
        <dbReference type="SAM" id="Phobius"/>
    </source>
</evidence>
<reference evidence="6 7" key="1">
    <citation type="submission" date="2018-07" db="EMBL/GenBank/DDBJ databases">
        <title>Chitinophaga K2CV101002-2 sp. nov., isolated from a monsoon evergreen broad-leaved forest soil.</title>
        <authorList>
            <person name="Lv Y."/>
        </authorList>
    </citation>
    <scope>NUCLEOTIDE SEQUENCE [LARGE SCALE GENOMIC DNA]</scope>
    <source>
        <strain evidence="6 7">GDMCC 1.1288</strain>
    </source>
</reference>
<protein>
    <submittedName>
        <fullName evidence="6">AraC family transcriptional regulator</fullName>
    </submittedName>
</protein>
<accession>A0A3E1YD35</accession>
<dbReference type="InterPro" id="IPR009057">
    <property type="entry name" value="Homeodomain-like_sf"/>
</dbReference>
<proteinExistence type="predicted"/>
<feature type="transmembrane region" description="Helical" evidence="4">
    <location>
        <begin position="63"/>
        <end position="89"/>
    </location>
</feature>
<evidence type="ECO:0000256" key="3">
    <source>
        <dbReference type="ARBA" id="ARBA00023163"/>
    </source>
</evidence>
<feature type="transmembrane region" description="Helical" evidence="4">
    <location>
        <begin position="110"/>
        <end position="132"/>
    </location>
</feature>
<feature type="transmembrane region" description="Helical" evidence="4">
    <location>
        <begin position="152"/>
        <end position="169"/>
    </location>
</feature>
<dbReference type="SUPFAM" id="SSF46689">
    <property type="entry name" value="Homeodomain-like"/>
    <property type="match status" value="1"/>
</dbReference>
<dbReference type="EMBL" id="QPMM01000002">
    <property type="protein sequence ID" value="RFS24465.1"/>
    <property type="molecule type" value="Genomic_DNA"/>
</dbReference>
<dbReference type="Pfam" id="PF12833">
    <property type="entry name" value="HTH_18"/>
    <property type="match status" value="1"/>
</dbReference>
<dbReference type="AlphaFoldDB" id="A0A3E1YD35"/>
<feature type="transmembrane region" description="Helical" evidence="4">
    <location>
        <begin position="37"/>
        <end position="57"/>
    </location>
</feature>
<keyword evidence="4" id="KW-0472">Membrane</keyword>
<evidence type="ECO:0000256" key="2">
    <source>
        <dbReference type="ARBA" id="ARBA00023125"/>
    </source>
</evidence>
<feature type="domain" description="HTH araC/xylS-type" evidence="5">
    <location>
        <begin position="260"/>
        <end position="368"/>
    </location>
</feature>
<keyword evidence="4" id="KW-0812">Transmembrane</keyword>